<feature type="domain" description="Major facilitator superfamily (MFS) profile" evidence="9">
    <location>
        <begin position="16"/>
        <end position="457"/>
    </location>
</feature>
<dbReference type="PANTHER" id="PTHR48022">
    <property type="entry name" value="PLASTIDIC GLUCOSE TRANSPORTER 4"/>
    <property type="match status" value="1"/>
</dbReference>
<feature type="transmembrane region" description="Helical" evidence="8">
    <location>
        <begin position="12"/>
        <end position="29"/>
    </location>
</feature>
<dbReference type="PROSITE" id="PS50850">
    <property type="entry name" value="MFS"/>
    <property type="match status" value="1"/>
</dbReference>
<feature type="transmembrane region" description="Helical" evidence="8">
    <location>
        <begin position="145"/>
        <end position="163"/>
    </location>
</feature>
<dbReference type="NCBIfam" id="TIGR00879">
    <property type="entry name" value="SP"/>
    <property type="match status" value="1"/>
</dbReference>
<proteinExistence type="inferred from homology"/>
<evidence type="ECO:0000259" key="9">
    <source>
        <dbReference type="PROSITE" id="PS50850"/>
    </source>
</evidence>
<sequence length="509" mass="55140">MAKYLGLRGSKLVALVTLCTSMGFVLIGYDNGLYGGIVANPQFQESFPAVEGRPALLSTIVAIYSVGGWAGCLATAFVGDRLGRRWTIIIGGLITAIGALLQAAAFGIPQLIVGRIVGGVGYGLVISTVPILSSEVSEPKSRGRLATVNFLLANTGSCTVYWVNYGCVHLAGSKAWRIPVILQVVFIIIFSAAAYLGPESPRWLVYKDHDEEALDVISRLKNRERHDSRVQALYQQIRDAVDLEARTGSGKWSHLLLGDDLGSRKRVIIACSTQIFQQLGGINGLFYYETTIFVKVAGFSLSLANLMAGLLATWLVVASFIPMYLIDILGRRKILLSTVTGMSLCFVGIAVALSQSEANHNKAADGIAMTVLFFVYMALFVTGFQAIVFLYPTEVLPLRFRAKGNALSASCQWIFSYAVVEFTPPAIDSIGYKYYIIFAVLNAVWVPLIYLFYPETAGKQLEDIDALFAHGAMGNSLGHVIEGSIREEKLGPGAAEGVEGETYIEDAKK</sequence>
<feature type="transmembrane region" description="Helical" evidence="8">
    <location>
        <begin position="300"/>
        <end position="322"/>
    </location>
</feature>
<dbReference type="PRINTS" id="PR00171">
    <property type="entry name" value="SUGRTRNSPORT"/>
</dbReference>
<gene>
    <name evidence="10" type="ORF">VTK73DRAFT_7446</name>
</gene>
<keyword evidence="5 8" id="KW-1133">Transmembrane helix</keyword>
<accession>A0ABR3WE80</accession>
<dbReference type="SUPFAM" id="SSF103473">
    <property type="entry name" value="MFS general substrate transporter"/>
    <property type="match status" value="1"/>
</dbReference>
<dbReference type="InterPro" id="IPR036259">
    <property type="entry name" value="MFS_trans_sf"/>
</dbReference>
<dbReference type="Gene3D" id="1.20.1250.20">
    <property type="entry name" value="MFS general substrate transporter like domains"/>
    <property type="match status" value="1"/>
</dbReference>
<feature type="transmembrane region" description="Helical" evidence="8">
    <location>
        <begin position="175"/>
        <end position="197"/>
    </location>
</feature>
<evidence type="ECO:0000313" key="11">
    <source>
        <dbReference type="Proteomes" id="UP001586593"/>
    </source>
</evidence>
<feature type="transmembrane region" description="Helical" evidence="8">
    <location>
        <begin position="55"/>
        <end position="79"/>
    </location>
</feature>
<dbReference type="InterPro" id="IPR003663">
    <property type="entry name" value="Sugar/inositol_transpt"/>
</dbReference>
<dbReference type="InterPro" id="IPR005829">
    <property type="entry name" value="Sugar_transporter_CS"/>
</dbReference>
<evidence type="ECO:0000256" key="5">
    <source>
        <dbReference type="ARBA" id="ARBA00022989"/>
    </source>
</evidence>
<dbReference type="InterPro" id="IPR020846">
    <property type="entry name" value="MFS_dom"/>
</dbReference>
<organism evidence="10 11">
    <name type="scientific">Phialemonium thermophilum</name>
    <dbReference type="NCBI Taxonomy" id="223376"/>
    <lineage>
        <taxon>Eukaryota</taxon>
        <taxon>Fungi</taxon>
        <taxon>Dikarya</taxon>
        <taxon>Ascomycota</taxon>
        <taxon>Pezizomycotina</taxon>
        <taxon>Sordariomycetes</taxon>
        <taxon>Sordariomycetidae</taxon>
        <taxon>Cephalothecales</taxon>
        <taxon>Cephalothecaceae</taxon>
        <taxon>Phialemonium</taxon>
    </lineage>
</organism>
<dbReference type="EMBL" id="JAZHXJ010000477">
    <property type="protein sequence ID" value="KAL1859769.1"/>
    <property type="molecule type" value="Genomic_DNA"/>
</dbReference>
<keyword evidence="4 8" id="KW-0812">Transmembrane</keyword>
<evidence type="ECO:0000256" key="8">
    <source>
        <dbReference type="SAM" id="Phobius"/>
    </source>
</evidence>
<name>A0ABR3WE80_9PEZI</name>
<protein>
    <recommendedName>
        <fullName evidence="9">Major facilitator superfamily (MFS) profile domain-containing protein</fullName>
    </recommendedName>
</protein>
<dbReference type="InterPro" id="IPR050360">
    <property type="entry name" value="MFS_Sugar_Transporters"/>
</dbReference>
<keyword evidence="6 8" id="KW-0472">Membrane</keyword>
<evidence type="ECO:0000256" key="6">
    <source>
        <dbReference type="ARBA" id="ARBA00023136"/>
    </source>
</evidence>
<evidence type="ECO:0000256" key="2">
    <source>
        <dbReference type="ARBA" id="ARBA00010992"/>
    </source>
</evidence>
<dbReference type="Pfam" id="PF00083">
    <property type="entry name" value="Sugar_tr"/>
    <property type="match status" value="1"/>
</dbReference>
<reference evidence="10 11" key="1">
    <citation type="journal article" date="2024" name="Commun. Biol.">
        <title>Comparative genomic analysis of thermophilic fungi reveals convergent evolutionary adaptations and gene losses.</title>
        <authorList>
            <person name="Steindorff A.S."/>
            <person name="Aguilar-Pontes M.V."/>
            <person name="Robinson A.J."/>
            <person name="Andreopoulos B."/>
            <person name="LaButti K."/>
            <person name="Kuo A."/>
            <person name="Mondo S."/>
            <person name="Riley R."/>
            <person name="Otillar R."/>
            <person name="Haridas S."/>
            <person name="Lipzen A."/>
            <person name="Grimwood J."/>
            <person name="Schmutz J."/>
            <person name="Clum A."/>
            <person name="Reid I.D."/>
            <person name="Moisan M.C."/>
            <person name="Butler G."/>
            <person name="Nguyen T.T.M."/>
            <person name="Dewar K."/>
            <person name="Conant G."/>
            <person name="Drula E."/>
            <person name="Henrissat B."/>
            <person name="Hansel C."/>
            <person name="Singer S."/>
            <person name="Hutchinson M.I."/>
            <person name="de Vries R.P."/>
            <person name="Natvig D.O."/>
            <person name="Powell A.J."/>
            <person name="Tsang A."/>
            <person name="Grigoriev I.V."/>
        </authorList>
    </citation>
    <scope>NUCLEOTIDE SEQUENCE [LARGE SCALE GENOMIC DNA]</scope>
    <source>
        <strain evidence="10 11">ATCC 24622</strain>
    </source>
</reference>
<keyword evidence="11" id="KW-1185">Reference proteome</keyword>
<evidence type="ECO:0000256" key="1">
    <source>
        <dbReference type="ARBA" id="ARBA00004141"/>
    </source>
</evidence>
<comment type="similarity">
    <text evidence="2 7">Belongs to the major facilitator superfamily. Sugar transporter (TC 2.A.1.1) family.</text>
</comment>
<dbReference type="Proteomes" id="UP001586593">
    <property type="component" value="Unassembled WGS sequence"/>
</dbReference>
<evidence type="ECO:0000256" key="7">
    <source>
        <dbReference type="RuleBase" id="RU003346"/>
    </source>
</evidence>
<evidence type="ECO:0000256" key="4">
    <source>
        <dbReference type="ARBA" id="ARBA00022692"/>
    </source>
</evidence>
<comment type="caution">
    <text evidence="10">The sequence shown here is derived from an EMBL/GenBank/DDBJ whole genome shotgun (WGS) entry which is preliminary data.</text>
</comment>
<dbReference type="PANTHER" id="PTHR48022:SF28">
    <property type="entry name" value="MAJOR FACILITATOR SUPERFAMILY (MFS) PROFILE DOMAIN-CONTAINING PROTEIN-RELATED"/>
    <property type="match status" value="1"/>
</dbReference>
<keyword evidence="3 7" id="KW-0813">Transport</keyword>
<feature type="transmembrane region" description="Helical" evidence="8">
    <location>
        <begin position="86"/>
        <end position="106"/>
    </location>
</feature>
<comment type="subcellular location">
    <subcellularLocation>
        <location evidence="1">Membrane</location>
        <topology evidence="1">Multi-pass membrane protein</topology>
    </subcellularLocation>
</comment>
<dbReference type="InterPro" id="IPR005828">
    <property type="entry name" value="MFS_sugar_transport-like"/>
</dbReference>
<feature type="transmembrane region" description="Helical" evidence="8">
    <location>
        <begin position="112"/>
        <end position="133"/>
    </location>
</feature>
<feature type="transmembrane region" description="Helical" evidence="8">
    <location>
        <begin position="366"/>
        <end position="390"/>
    </location>
</feature>
<evidence type="ECO:0000256" key="3">
    <source>
        <dbReference type="ARBA" id="ARBA00022448"/>
    </source>
</evidence>
<dbReference type="PROSITE" id="PS00217">
    <property type="entry name" value="SUGAR_TRANSPORT_2"/>
    <property type="match status" value="1"/>
</dbReference>
<feature type="transmembrane region" description="Helical" evidence="8">
    <location>
        <begin position="334"/>
        <end position="354"/>
    </location>
</feature>
<evidence type="ECO:0000313" key="10">
    <source>
        <dbReference type="EMBL" id="KAL1859769.1"/>
    </source>
</evidence>
<feature type="transmembrane region" description="Helical" evidence="8">
    <location>
        <begin position="432"/>
        <end position="453"/>
    </location>
</feature>